<evidence type="ECO:0000313" key="8">
    <source>
        <dbReference type="Proteomes" id="UP000319267"/>
    </source>
</evidence>
<dbReference type="InterPro" id="IPR015421">
    <property type="entry name" value="PyrdxlP-dep_Trfase_major"/>
</dbReference>
<evidence type="ECO:0000313" key="7">
    <source>
        <dbReference type="EMBL" id="SMO44218.1"/>
    </source>
</evidence>
<evidence type="ECO:0000256" key="5">
    <source>
        <dbReference type="ARBA" id="ARBA00023163"/>
    </source>
</evidence>
<gene>
    <name evidence="7" type="ORF">SAMN06265220_101830</name>
</gene>
<dbReference type="InterPro" id="IPR015422">
    <property type="entry name" value="PyrdxlP-dep_Trfase_small"/>
</dbReference>
<evidence type="ECO:0000259" key="6">
    <source>
        <dbReference type="PROSITE" id="PS50949"/>
    </source>
</evidence>
<dbReference type="GO" id="GO:0003677">
    <property type="term" value="F:DNA binding"/>
    <property type="evidence" value="ECO:0007669"/>
    <property type="project" value="UniProtKB-KW"/>
</dbReference>
<dbReference type="InterPro" id="IPR004839">
    <property type="entry name" value="Aminotransferase_I/II_large"/>
</dbReference>
<accession>A0A521BAV9</accession>
<dbReference type="InterPro" id="IPR051446">
    <property type="entry name" value="HTH_trans_reg/aminotransferase"/>
</dbReference>
<keyword evidence="4" id="KW-0238">DNA-binding</keyword>
<dbReference type="InterPro" id="IPR015424">
    <property type="entry name" value="PyrdxlP-dep_Trfase"/>
</dbReference>
<dbReference type="InterPro" id="IPR036388">
    <property type="entry name" value="WH-like_DNA-bd_sf"/>
</dbReference>
<dbReference type="GO" id="GO:0003700">
    <property type="term" value="F:DNA-binding transcription factor activity"/>
    <property type="evidence" value="ECO:0007669"/>
    <property type="project" value="InterPro"/>
</dbReference>
<evidence type="ECO:0000256" key="1">
    <source>
        <dbReference type="ARBA" id="ARBA00005384"/>
    </source>
</evidence>
<dbReference type="GO" id="GO:0030170">
    <property type="term" value="F:pyridoxal phosphate binding"/>
    <property type="evidence" value="ECO:0007669"/>
    <property type="project" value="InterPro"/>
</dbReference>
<comment type="similarity">
    <text evidence="1">In the C-terminal section; belongs to the class-I pyridoxal-phosphate-dependent aminotransferase family.</text>
</comment>
<dbReference type="EMBL" id="FXTQ01000001">
    <property type="protein sequence ID" value="SMO44218.1"/>
    <property type="molecule type" value="Genomic_DNA"/>
</dbReference>
<evidence type="ECO:0000256" key="4">
    <source>
        <dbReference type="ARBA" id="ARBA00023125"/>
    </source>
</evidence>
<dbReference type="SUPFAM" id="SSF46785">
    <property type="entry name" value="Winged helix' DNA-binding domain"/>
    <property type="match status" value="1"/>
</dbReference>
<keyword evidence="5" id="KW-0804">Transcription</keyword>
<dbReference type="PANTHER" id="PTHR46577">
    <property type="entry name" value="HTH-TYPE TRANSCRIPTIONAL REGULATORY PROTEIN GABR"/>
    <property type="match status" value="1"/>
</dbReference>
<dbReference type="Proteomes" id="UP000319267">
    <property type="component" value="Unassembled WGS sequence"/>
</dbReference>
<feature type="domain" description="HTH gntR-type" evidence="6">
    <location>
        <begin position="32"/>
        <end position="100"/>
    </location>
</feature>
<proteinExistence type="inferred from homology"/>
<dbReference type="Pfam" id="PF00155">
    <property type="entry name" value="Aminotran_1_2"/>
    <property type="match status" value="1"/>
</dbReference>
<dbReference type="Gene3D" id="3.90.1150.10">
    <property type="entry name" value="Aspartate Aminotransferase, domain 1"/>
    <property type="match status" value="1"/>
</dbReference>
<keyword evidence="3" id="KW-0805">Transcription regulation</keyword>
<dbReference type="PANTHER" id="PTHR46577:SF2">
    <property type="entry name" value="TRANSCRIPTIONAL REGULATORY PROTEIN"/>
    <property type="match status" value="1"/>
</dbReference>
<dbReference type="SUPFAM" id="SSF53383">
    <property type="entry name" value="PLP-dependent transferases"/>
    <property type="match status" value="1"/>
</dbReference>
<keyword evidence="8" id="KW-1185">Reference proteome</keyword>
<dbReference type="CDD" id="cd00609">
    <property type="entry name" value="AAT_like"/>
    <property type="match status" value="1"/>
</dbReference>
<keyword evidence="2" id="KW-0663">Pyridoxal phosphate</keyword>
<organism evidence="7 8">
    <name type="scientific">Flavobacterium nitrogenifigens</name>
    <dbReference type="NCBI Taxonomy" id="1617283"/>
    <lineage>
        <taxon>Bacteria</taxon>
        <taxon>Pseudomonadati</taxon>
        <taxon>Bacteroidota</taxon>
        <taxon>Flavobacteriia</taxon>
        <taxon>Flavobacteriales</taxon>
        <taxon>Flavobacteriaceae</taxon>
        <taxon>Flavobacterium</taxon>
    </lineage>
</organism>
<protein>
    <submittedName>
        <fullName evidence="7">Transcriptional regulator, GntR family</fullName>
    </submittedName>
</protein>
<name>A0A521BAV9_9FLAO</name>
<dbReference type="Gene3D" id="3.40.640.10">
    <property type="entry name" value="Type I PLP-dependent aspartate aminotransferase-like (Major domain)"/>
    <property type="match status" value="1"/>
</dbReference>
<dbReference type="InterPro" id="IPR000524">
    <property type="entry name" value="Tscrpt_reg_HTH_GntR"/>
</dbReference>
<sequence length="500" mass="56011">MKQISKKLNSNTDTVFVNCSITVFIFTMKNSNYLYLQFADLIEKQIKSGLLNVGDKLPSIREVCAETGYSMSTVSKAYYEVESRSLIESRPQSGYYVSNISARTIPEPSASTPLLTLENIEREDLVDLVYGDMRKKDITMLSLGFPSNELLPIAKLNKGMVQAMRQLPNSGTSYEEIEGNSNLRKEIARWSFTWGGSLTEDDIITTPGCISAISDCLLTLTKPGDTIITESPVYFGILQLARSLGLYVMELPTNMTTGIELEAVKKTLSTNKVKACVLMSNFSNPSGSMLPNEHKKEIVRLMDFYNVPLIEDDIHGDLYFGASRPTNCKTYDESGIVLCCSSVSKSLAPGYRVGWVSPGKFKKEVLRTKLYHTISNSTITHEVVGDFLKNGRYENHLRKIRQILNRNCTNYINTVLESFPAGTKVSQPQGGFFLWVELDKKIDTAAFYHLALKHNISIAPGRIFSFQNQFSNCMRLSFGLPWSNELRTAIQTLGRLAKQL</sequence>
<evidence type="ECO:0000256" key="2">
    <source>
        <dbReference type="ARBA" id="ARBA00022898"/>
    </source>
</evidence>
<dbReference type="PROSITE" id="PS50949">
    <property type="entry name" value="HTH_GNTR"/>
    <property type="match status" value="1"/>
</dbReference>
<dbReference type="Gene3D" id="1.10.10.10">
    <property type="entry name" value="Winged helix-like DNA-binding domain superfamily/Winged helix DNA-binding domain"/>
    <property type="match status" value="1"/>
</dbReference>
<dbReference type="Pfam" id="PF00392">
    <property type="entry name" value="GntR"/>
    <property type="match status" value="1"/>
</dbReference>
<dbReference type="SMART" id="SM00345">
    <property type="entry name" value="HTH_GNTR"/>
    <property type="match status" value="1"/>
</dbReference>
<dbReference type="InterPro" id="IPR036390">
    <property type="entry name" value="WH_DNA-bd_sf"/>
</dbReference>
<reference evidence="7 8" key="1">
    <citation type="submission" date="2017-05" db="EMBL/GenBank/DDBJ databases">
        <authorList>
            <person name="Varghese N."/>
            <person name="Submissions S."/>
        </authorList>
    </citation>
    <scope>NUCLEOTIDE SEQUENCE [LARGE SCALE GENOMIC DNA]</scope>
    <source>
        <strain evidence="7 8">DSM 29982</strain>
    </source>
</reference>
<evidence type="ECO:0000256" key="3">
    <source>
        <dbReference type="ARBA" id="ARBA00023015"/>
    </source>
</evidence>
<dbReference type="AlphaFoldDB" id="A0A521BAV9"/>
<dbReference type="CDD" id="cd07377">
    <property type="entry name" value="WHTH_GntR"/>
    <property type="match status" value="1"/>
</dbReference>